<feature type="domain" description="N6 adenine-specific DNA methyltransferase N-terminal" evidence="9">
    <location>
        <begin position="10"/>
        <end position="152"/>
    </location>
</feature>
<keyword evidence="10" id="KW-0378">Hydrolase</keyword>
<dbReference type="OrthoDB" id="9784823at2"/>
<dbReference type="GO" id="GO:0003677">
    <property type="term" value="F:DNA binding"/>
    <property type="evidence" value="ECO:0007669"/>
    <property type="project" value="InterPro"/>
</dbReference>
<evidence type="ECO:0000313" key="11">
    <source>
        <dbReference type="Proteomes" id="UP000185491"/>
    </source>
</evidence>
<dbReference type="GO" id="GO:0009307">
    <property type="term" value="P:DNA restriction-modification system"/>
    <property type="evidence" value="ECO:0007669"/>
    <property type="project" value="UniProtKB-KW"/>
</dbReference>
<dbReference type="SUPFAM" id="SSF53335">
    <property type="entry name" value="S-adenosyl-L-methionine-dependent methyltransferases"/>
    <property type="match status" value="1"/>
</dbReference>
<dbReference type="PANTHER" id="PTHR42933:SF1">
    <property type="entry name" value="SITE-SPECIFIC DNA-METHYLTRANSFERASE (ADENINE-SPECIFIC)"/>
    <property type="match status" value="1"/>
</dbReference>
<keyword evidence="4" id="KW-0808">Transferase</keyword>
<dbReference type="InterPro" id="IPR038333">
    <property type="entry name" value="T1MK-like_N_sf"/>
</dbReference>
<proteinExistence type="inferred from homology"/>
<gene>
    <name evidence="10" type="ORF">CPHO_11765</name>
</gene>
<dbReference type="InterPro" id="IPR029063">
    <property type="entry name" value="SAM-dependent_MTases_sf"/>
</dbReference>
<feature type="domain" description="DNA methylase adenine-specific" evidence="8">
    <location>
        <begin position="167"/>
        <end position="470"/>
    </location>
</feature>
<name>A0A1L7D5V6_9CORY</name>
<dbReference type="EMBL" id="CP009249">
    <property type="protein sequence ID" value="APT93457.1"/>
    <property type="molecule type" value="Genomic_DNA"/>
</dbReference>
<accession>A0A1L7D5V6</accession>
<comment type="similarity">
    <text evidence="1">Belongs to the N(4)/N(6)-methyltransferase family.</text>
</comment>
<evidence type="ECO:0000259" key="8">
    <source>
        <dbReference type="Pfam" id="PF02384"/>
    </source>
</evidence>
<dbReference type="Pfam" id="PF12161">
    <property type="entry name" value="HsdM_N"/>
    <property type="match status" value="1"/>
</dbReference>
<keyword evidence="6" id="KW-0680">Restriction system</keyword>
<dbReference type="InterPro" id="IPR003356">
    <property type="entry name" value="DNA_methylase_A-5"/>
</dbReference>
<dbReference type="InterPro" id="IPR022749">
    <property type="entry name" value="D12N6_MeTrfase_N"/>
</dbReference>
<dbReference type="InterPro" id="IPR051537">
    <property type="entry name" value="DNA_Adenine_Mtase"/>
</dbReference>
<dbReference type="GO" id="GO:0009007">
    <property type="term" value="F:site-specific DNA-methyltransferase (adenine-specific) activity"/>
    <property type="evidence" value="ECO:0007669"/>
    <property type="project" value="UniProtKB-EC"/>
</dbReference>
<keyword evidence="10" id="KW-0255">Endonuclease</keyword>
<dbReference type="PROSITE" id="PS00092">
    <property type="entry name" value="N6_MTASE"/>
    <property type="match status" value="1"/>
</dbReference>
<dbReference type="STRING" id="161895.CPHO_11765"/>
<dbReference type="AlphaFoldDB" id="A0A1L7D5V6"/>
<dbReference type="Gene3D" id="1.20.1260.30">
    <property type="match status" value="1"/>
</dbReference>
<organism evidence="10 11">
    <name type="scientific">Corynebacterium phocae</name>
    <dbReference type="NCBI Taxonomy" id="161895"/>
    <lineage>
        <taxon>Bacteria</taxon>
        <taxon>Bacillati</taxon>
        <taxon>Actinomycetota</taxon>
        <taxon>Actinomycetes</taxon>
        <taxon>Mycobacteriales</taxon>
        <taxon>Corynebacteriaceae</taxon>
        <taxon>Corynebacterium</taxon>
    </lineage>
</organism>
<evidence type="ECO:0000256" key="1">
    <source>
        <dbReference type="ARBA" id="ARBA00006594"/>
    </source>
</evidence>
<dbReference type="NCBIfam" id="TIGR00497">
    <property type="entry name" value="hsdM"/>
    <property type="match status" value="1"/>
</dbReference>
<dbReference type="Pfam" id="PF02384">
    <property type="entry name" value="N6_Mtase"/>
    <property type="match status" value="1"/>
</dbReference>
<dbReference type="InterPro" id="IPR002052">
    <property type="entry name" value="DNA_methylase_N6_adenine_CS"/>
</dbReference>
<dbReference type="InterPro" id="IPR004546">
    <property type="entry name" value="Restrct_endonuc_T1M"/>
</dbReference>
<dbReference type="GO" id="GO:0032259">
    <property type="term" value="P:methylation"/>
    <property type="evidence" value="ECO:0007669"/>
    <property type="project" value="UniProtKB-KW"/>
</dbReference>
<evidence type="ECO:0000256" key="3">
    <source>
        <dbReference type="ARBA" id="ARBA00022603"/>
    </source>
</evidence>
<evidence type="ECO:0000259" key="9">
    <source>
        <dbReference type="Pfam" id="PF12161"/>
    </source>
</evidence>
<comment type="catalytic activity">
    <reaction evidence="7">
        <text>a 2'-deoxyadenosine in DNA + S-adenosyl-L-methionine = an N(6)-methyl-2'-deoxyadenosine in DNA + S-adenosyl-L-homocysteine + H(+)</text>
        <dbReference type="Rhea" id="RHEA:15197"/>
        <dbReference type="Rhea" id="RHEA-COMP:12418"/>
        <dbReference type="Rhea" id="RHEA-COMP:12419"/>
        <dbReference type="ChEBI" id="CHEBI:15378"/>
        <dbReference type="ChEBI" id="CHEBI:57856"/>
        <dbReference type="ChEBI" id="CHEBI:59789"/>
        <dbReference type="ChEBI" id="CHEBI:90615"/>
        <dbReference type="ChEBI" id="CHEBI:90616"/>
        <dbReference type="EC" id="2.1.1.72"/>
    </reaction>
</comment>
<dbReference type="RefSeq" id="WP_075736064.1">
    <property type="nucleotide sequence ID" value="NZ_CP009249.1"/>
</dbReference>
<dbReference type="PANTHER" id="PTHR42933">
    <property type="entry name" value="SLR6095 PROTEIN"/>
    <property type="match status" value="1"/>
</dbReference>
<dbReference type="REBASE" id="182341">
    <property type="entry name" value="M.Cph44612ORF11765P"/>
</dbReference>
<dbReference type="Gene3D" id="3.40.50.150">
    <property type="entry name" value="Vaccinia Virus protein VP39"/>
    <property type="match status" value="1"/>
</dbReference>
<dbReference type="PRINTS" id="PR00507">
    <property type="entry name" value="N12N6MTFRASE"/>
</dbReference>
<evidence type="ECO:0000313" key="10">
    <source>
        <dbReference type="EMBL" id="APT93457.1"/>
    </source>
</evidence>
<dbReference type="GO" id="GO:0008170">
    <property type="term" value="F:N-methyltransferase activity"/>
    <property type="evidence" value="ECO:0007669"/>
    <property type="project" value="InterPro"/>
</dbReference>
<keyword evidence="5" id="KW-0949">S-adenosyl-L-methionine</keyword>
<evidence type="ECO:0000256" key="7">
    <source>
        <dbReference type="ARBA" id="ARBA00047942"/>
    </source>
</evidence>
<keyword evidence="10" id="KW-0540">Nuclease</keyword>
<dbReference type="EC" id="2.1.1.72" evidence="2"/>
<dbReference type="Proteomes" id="UP000185491">
    <property type="component" value="Chromosome"/>
</dbReference>
<evidence type="ECO:0000256" key="4">
    <source>
        <dbReference type="ARBA" id="ARBA00022679"/>
    </source>
</evidence>
<dbReference type="GO" id="GO:0004519">
    <property type="term" value="F:endonuclease activity"/>
    <property type="evidence" value="ECO:0007669"/>
    <property type="project" value="UniProtKB-KW"/>
</dbReference>
<evidence type="ECO:0000256" key="2">
    <source>
        <dbReference type="ARBA" id="ARBA00011900"/>
    </source>
</evidence>
<dbReference type="KEGG" id="cpho:CPHO_11765"/>
<reference evidence="10 11" key="1">
    <citation type="submission" date="2014-08" db="EMBL/GenBank/DDBJ databases">
        <title>Complete genome sequence of Corynebacterium phocae M408/89/1(T)(=DSM 44612(T)), isolated from the common seal (Phoca vitulina).</title>
        <authorList>
            <person name="Ruckert C."/>
            <person name="Albersmeier A."/>
            <person name="Winkler A."/>
            <person name="Kalinowski J."/>
        </authorList>
    </citation>
    <scope>NUCLEOTIDE SEQUENCE [LARGE SCALE GENOMIC DNA]</scope>
    <source>
        <strain evidence="10 11">M408/89/1</strain>
    </source>
</reference>
<keyword evidence="11" id="KW-1185">Reference proteome</keyword>
<sequence length="516" mass="56788">MDNNVQRAALHKTLWHIANDLRGTVDGWDLRTYVLGILFYRFISENLTAHINADIRAQGAPNFSYAHITDKAARKLKAKTLAQKGFFIAPSDLFQNRAEQANPADNLEQTLRRIEDSGRRGLLDGLFQGISADAPALGTTPEERAERLNKLIWAVGTLPLRSATGEAIDLFGDAYEYLIQMYASTAGKSGGEFFTPQEVSALLARITIGGRKAIGSVYDPALGSGSLLLQFAQQLGNDNIGSYHGQEINSTSYNLARMNMLVHDIAPGQFNLKLGNTLSNPQRGLDAPFDAVVSNPPYSIKWEGKDNPALACDPRFTPAGALAPKSKADLAFVMHILSVLSDEGRAAVVLFPGVLYRTGAEKKIRTYLIESGLVEAVIALPPDLFFGTAISTCIMVLQKQRRDRNVLFIDATDQFQRIKGKNVITAGNREQILDWLGNRTTELPYVTVVAPEEIAAKNFDLSPQQYLDASSPQTAESLEDLEVQLGQVRKQQEQLRGELFGLLARIEARESQDRQE</sequence>
<protein>
    <recommendedName>
        <fullName evidence="2">site-specific DNA-methyltransferase (adenine-specific)</fullName>
        <ecNumber evidence="2">2.1.1.72</ecNumber>
    </recommendedName>
</protein>
<evidence type="ECO:0000256" key="6">
    <source>
        <dbReference type="ARBA" id="ARBA00022747"/>
    </source>
</evidence>
<evidence type="ECO:0000256" key="5">
    <source>
        <dbReference type="ARBA" id="ARBA00022691"/>
    </source>
</evidence>
<keyword evidence="3" id="KW-0489">Methyltransferase</keyword>